<accession>A1KTH9</accession>
<dbReference type="Proteomes" id="UP000002286">
    <property type="component" value="Chromosome"/>
</dbReference>
<dbReference type="KEGG" id="nmc:NMC0883"/>
<reference evidence="1 2" key="1">
    <citation type="journal article" date="2007" name="PLoS Genet.">
        <title>Meningococcal genetic variation mechanisms viewed through comparative analysis of serogroup C strain FAM18.</title>
        <authorList>
            <person name="Bentley S.D."/>
            <person name="Vernikos G.S."/>
            <person name="Snyder L.A.S."/>
            <person name="Churcher C."/>
            <person name="Arrowsmith C."/>
            <person name="Chillingworth T."/>
            <person name="Cronin A."/>
            <person name="Davis P.H."/>
            <person name="Holroyd N.E."/>
            <person name="Jagels K."/>
            <person name="Maddison M."/>
            <person name="Moule S."/>
            <person name="Rabbinowitsch E."/>
            <person name="Sharp S."/>
            <person name="Unwin L."/>
            <person name="Whitehead S."/>
            <person name="Quail M.A."/>
            <person name="Achtman M."/>
            <person name="Barrell B."/>
            <person name="Saunders N.J."/>
            <person name="Parkhill J."/>
        </authorList>
    </citation>
    <scope>NUCLEOTIDE SEQUENCE [LARGE SCALE GENOMIC DNA]</scope>
    <source>
        <strain evidence="2">ATCC 700532 / DSM 15464 / FAM18</strain>
    </source>
</reference>
<sequence>MPANRQGAAMQNQNTRPVKIELKGEAGKRVLLAAARRIAKTHQKAVKALADK</sequence>
<protein>
    <submittedName>
        <fullName evidence="1">Uncharacterized protein</fullName>
    </submittedName>
</protein>
<evidence type="ECO:0000313" key="2">
    <source>
        <dbReference type="Proteomes" id="UP000002286"/>
    </source>
</evidence>
<organism evidence="1 2">
    <name type="scientific">Neisseria meningitidis serogroup C / serotype 2a (strain ATCC 700532 / DSM 15464 / FAM18)</name>
    <dbReference type="NCBI Taxonomy" id="272831"/>
    <lineage>
        <taxon>Bacteria</taxon>
        <taxon>Pseudomonadati</taxon>
        <taxon>Pseudomonadota</taxon>
        <taxon>Betaproteobacteria</taxon>
        <taxon>Neisseriales</taxon>
        <taxon>Neisseriaceae</taxon>
        <taxon>Neisseria</taxon>
    </lineage>
</organism>
<dbReference type="HOGENOM" id="CLU_3236515_0_0_4"/>
<dbReference type="AlphaFoldDB" id="A1KTH9"/>
<evidence type="ECO:0000313" key="1">
    <source>
        <dbReference type="EMBL" id="CAM10164.1"/>
    </source>
</evidence>
<gene>
    <name evidence="1" type="ordered locus">NMC0883</name>
</gene>
<dbReference type="EMBL" id="AM421808">
    <property type="protein sequence ID" value="CAM10164.1"/>
    <property type="molecule type" value="Genomic_DNA"/>
</dbReference>
<proteinExistence type="predicted"/>
<name>A1KTH9_NEIMF</name>